<reference evidence="1 2" key="1">
    <citation type="submission" date="2023-06" db="EMBL/GenBank/DDBJ databases">
        <title>Pelomonas sp. APW6 16S ribosomal RNA gene genome sequencing and assembly.</title>
        <authorList>
            <person name="Woo H."/>
        </authorList>
    </citation>
    <scope>NUCLEOTIDE SEQUENCE [LARGE SCALE GENOMIC DNA]</scope>
    <source>
        <strain evidence="1 2">APW6</strain>
    </source>
</reference>
<accession>A0ABT7LNH8</accession>
<sequence length="189" mass="19836">MTMTPEERDQRRALVLKLKRGGKSFAEIGAAIGVSASRAQQLYRGAFRLEQACIVGSLPPGLSLPLSRRGLHTAAQILAAWNAGTIRMGDGIAEGKMRALDSWALKQPGAARGESPQHALRLTSKQIAKAARLYSLALAAHVGGAEDDEAQAAVKQAARDAAHEALGRLGFEAGQLVTVGDCINAVCNS</sequence>
<evidence type="ECO:0000313" key="2">
    <source>
        <dbReference type="Proteomes" id="UP001238603"/>
    </source>
</evidence>
<comment type="caution">
    <text evidence="1">The sequence shown here is derived from an EMBL/GenBank/DDBJ whole genome shotgun (WGS) entry which is preliminary data.</text>
</comment>
<organism evidence="1 2">
    <name type="scientific">Roseateles subflavus</name>
    <dbReference type="NCBI Taxonomy" id="3053353"/>
    <lineage>
        <taxon>Bacteria</taxon>
        <taxon>Pseudomonadati</taxon>
        <taxon>Pseudomonadota</taxon>
        <taxon>Betaproteobacteria</taxon>
        <taxon>Burkholderiales</taxon>
        <taxon>Sphaerotilaceae</taxon>
        <taxon>Roseateles</taxon>
    </lineage>
</organism>
<protein>
    <recommendedName>
        <fullName evidence="3">RNA polymerase sigma-70 region 4 domain-containing protein</fullName>
    </recommendedName>
</protein>
<gene>
    <name evidence="1" type="ORF">QRD43_21175</name>
</gene>
<proteinExistence type="predicted"/>
<dbReference type="EMBL" id="JASVDS010000008">
    <property type="protein sequence ID" value="MDL5034429.1"/>
    <property type="molecule type" value="Genomic_DNA"/>
</dbReference>
<evidence type="ECO:0008006" key="3">
    <source>
        <dbReference type="Google" id="ProtNLM"/>
    </source>
</evidence>
<dbReference type="RefSeq" id="WP_285984504.1">
    <property type="nucleotide sequence ID" value="NZ_JASVDS010000008.1"/>
</dbReference>
<name>A0ABT7LNH8_9BURK</name>
<evidence type="ECO:0000313" key="1">
    <source>
        <dbReference type="EMBL" id="MDL5034429.1"/>
    </source>
</evidence>
<dbReference type="Proteomes" id="UP001238603">
    <property type="component" value="Unassembled WGS sequence"/>
</dbReference>
<keyword evidence="2" id="KW-1185">Reference proteome</keyword>